<dbReference type="InterPro" id="IPR024747">
    <property type="entry name" value="Pyridox_Oxase-rel"/>
</dbReference>
<sequence length="267" mass="29693">MPELEYPKQPYSTVKRLNDRARYSLETIHGIINSSPFINVAFQDSTSPFPAVLPMIGQMGSFARPSADLGDVLDLYLHGYVSSRLMNLARTSRDGGETGIPLTMSATILDGYVLSLTPNSHSYNYRSAVLFGYATPVVDQAEKLWAMELVTNSVVPSRYQNTRNPPNGAEMQSTSILKVKIKAGSAKIRSGEPHDDKGDMNDEEVREKTWVGVVPAWTQFGEPVAGSYNRVEKVPGYLEEWRVEGNEERRREAYEAVKEPVKGEEGT</sequence>
<dbReference type="EMBL" id="NMPR01000084">
    <property type="protein sequence ID" value="KAA8631187.1"/>
    <property type="molecule type" value="Genomic_DNA"/>
</dbReference>
<evidence type="ECO:0000313" key="3">
    <source>
        <dbReference type="Proteomes" id="UP000433876"/>
    </source>
</evidence>
<dbReference type="SUPFAM" id="SSF50475">
    <property type="entry name" value="FMN-binding split barrel"/>
    <property type="match status" value="1"/>
</dbReference>
<name>A0A8S8ZK57_SORMA</name>
<dbReference type="AlphaFoldDB" id="A0A8S8ZK57"/>
<accession>A0A8S8ZK57</accession>
<protein>
    <recommendedName>
        <fullName evidence="4">Flavin-nucleotide-binding protein</fullName>
    </recommendedName>
</protein>
<dbReference type="PANTHER" id="PTHR34071:SF2">
    <property type="entry name" value="FLAVIN-NUCLEOTIDE-BINDING PROTEIN"/>
    <property type="match status" value="1"/>
</dbReference>
<evidence type="ECO:0000313" key="2">
    <source>
        <dbReference type="EMBL" id="KAA8631187.1"/>
    </source>
</evidence>
<comment type="caution">
    <text evidence="2">The sequence shown here is derived from an EMBL/GenBank/DDBJ whole genome shotgun (WGS) entry which is preliminary data.</text>
</comment>
<dbReference type="OMA" id="CHLGFVR"/>
<dbReference type="Pfam" id="PF12900">
    <property type="entry name" value="Pyridox_ox_2"/>
    <property type="match status" value="1"/>
</dbReference>
<gene>
    <name evidence="2" type="ORF">SMACR_03861</name>
</gene>
<dbReference type="InterPro" id="IPR012349">
    <property type="entry name" value="Split_barrel_FMN-bd"/>
</dbReference>
<dbReference type="PANTHER" id="PTHR34071">
    <property type="entry name" value="5-NITROIMIDAZOLE ANTIBIOTICS RESISTANCE PROTEIN, NIMA-FAMILY-RELATED PROTEIN-RELATED"/>
    <property type="match status" value="1"/>
</dbReference>
<feature type="region of interest" description="Disordered" evidence="1">
    <location>
        <begin position="244"/>
        <end position="267"/>
    </location>
</feature>
<dbReference type="Gene3D" id="2.30.110.10">
    <property type="entry name" value="Electron Transport, Fmn-binding Protein, Chain A"/>
    <property type="match status" value="1"/>
</dbReference>
<organism evidence="2 3">
    <name type="scientific">Sordaria macrospora</name>
    <dbReference type="NCBI Taxonomy" id="5147"/>
    <lineage>
        <taxon>Eukaryota</taxon>
        <taxon>Fungi</taxon>
        <taxon>Dikarya</taxon>
        <taxon>Ascomycota</taxon>
        <taxon>Pezizomycotina</taxon>
        <taxon>Sordariomycetes</taxon>
        <taxon>Sordariomycetidae</taxon>
        <taxon>Sordariales</taxon>
        <taxon>Sordariaceae</taxon>
        <taxon>Sordaria</taxon>
    </lineage>
</organism>
<dbReference type="VEuPathDB" id="FungiDB:SMAC_03861"/>
<evidence type="ECO:0000256" key="1">
    <source>
        <dbReference type="SAM" id="MobiDB-lite"/>
    </source>
</evidence>
<evidence type="ECO:0008006" key="4">
    <source>
        <dbReference type="Google" id="ProtNLM"/>
    </source>
</evidence>
<proteinExistence type="predicted"/>
<dbReference type="Proteomes" id="UP000433876">
    <property type="component" value="Unassembled WGS sequence"/>
</dbReference>
<reference evidence="2 3" key="1">
    <citation type="submission" date="2017-07" db="EMBL/GenBank/DDBJ databases">
        <title>Genome sequence of the Sordaria macrospora wild type strain R19027.</title>
        <authorList>
            <person name="Nowrousian M."/>
            <person name="Teichert I."/>
            <person name="Kueck U."/>
        </authorList>
    </citation>
    <scope>NUCLEOTIDE SEQUENCE [LARGE SCALE GENOMIC DNA]</scope>
    <source>
        <strain evidence="2 3">R19027</strain>
        <tissue evidence="2">Mycelium</tissue>
    </source>
</reference>